<proteinExistence type="predicted"/>
<reference evidence="3" key="1">
    <citation type="journal article" date="2019" name="Int. J. Syst. Evol. Microbiol.">
        <title>The Global Catalogue of Microorganisms (GCM) 10K type strain sequencing project: providing services to taxonomists for standard genome sequencing and annotation.</title>
        <authorList>
            <consortium name="The Broad Institute Genomics Platform"/>
            <consortium name="The Broad Institute Genome Sequencing Center for Infectious Disease"/>
            <person name="Wu L."/>
            <person name="Ma J."/>
        </authorList>
    </citation>
    <scope>NUCLEOTIDE SEQUENCE [LARGE SCALE GENOMIC DNA]</scope>
    <source>
        <strain evidence="3">JCM 31696</strain>
    </source>
</reference>
<accession>A0ABW3CB92</accession>
<dbReference type="InterPro" id="IPR036188">
    <property type="entry name" value="FAD/NAD-bd_sf"/>
</dbReference>
<gene>
    <name evidence="2" type="ORF">ACFQ07_05980</name>
</gene>
<name>A0ABW3CB92_9ACTN</name>
<organism evidence="2 3">
    <name type="scientific">Actinomadura adrarensis</name>
    <dbReference type="NCBI Taxonomy" id="1819600"/>
    <lineage>
        <taxon>Bacteria</taxon>
        <taxon>Bacillati</taxon>
        <taxon>Actinomycetota</taxon>
        <taxon>Actinomycetes</taxon>
        <taxon>Streptosporangiales</taxon>
        <taxon>Thermomonosporaceae</taxon>
        <taxon>Actinomadura</taxon>
    </lineage>
</organism>
<dbReference type="InterPro" id="IPR002938">
    <property type="entry name" value="FAD-bd"/>
</dbReference>
<keyword evidence="3" id="KW-1185">Reference proteome</keyword>
<keyword evidence="2" id="KW-0503">Monooxygenase</keyword>
<evidence type="ECO:0000313" key="2">
    <source>
        <dbReference type="EMBL" id="MFD0851758.1"/>
    </source>
</evidence>
<dbReference type="Proteomes" id="UP001597083">
    <property type="component" value="Unassembled WGS sequence"/>
</dbReference>
<dbReference type="SUPFAM" id="SSF51905">
    <property type="entry name" value="FAD/NAD(P)-binding domain"/>
    <property type="match status" value="1"/>
</dbReference>
<feature type="non-terminal residue" evidence="2">
    <location>
        <position position="52"/>
    </location>
</feature>
<dbReference type="GO" id="GO:0004497">
    <property type="term" value="F:monooxygenase activity"/>
    <property type="evidence" value="ECO:0007669"/>
    <property type="project" value="UniProtKB-KW"/>
</dbReference>
<dbReference type="Pfam" id="PF01494">
    <property type="entry name" value="FAD_binding_3"/>
    <property type="match status" value="1"/>
</dbReference>
<dbReference type="EMBL" id="JBHTIR010000758">
    <property type="protein sequence ID" value="MFD0851758.1"/>
    <property type="molecule type" value="Genomic_DNA"/>
</dbReference>
<protein>
    <submittedName>
        <fullName evidence="2">FAD-dependent monooxygenase</fullName>
    </submittedName>
</protein>
<dbReference type="Gene3D" id="3.50.50.60">
    <property type="entry name" value="FAD/NAD(P)-binding domain"/>
    <property type="match status" value="1"/>
</dbReference>
<keyword evidence="2" id="KW-0560">Oxidoreductase</keyword>
<sequence length="52" mass="5130">MARPSPAGSSVEDEVLIVGAGIAGLVLALDLHDAGIGCRVYEAVPEVAALGV</sequence>
<comment type="caution">
    <text evidence="2">The sequence shown here is derived from an EMBL/GenBank/DDBJ whole genome shotgun (WGS) entry which is preliminary data.</text>
</comment>
<evidence type="ECO:0000313" key="3">
    <source>
        <dbReference type="Proteomes" id="UP001597083"/>
    </source>
</evidence>
<feature type="domain" description="FAD-binding" evidence="1">
    <location>
        <begin position="14"/>
        <end position="45"/>
    </location>
</feature>
<evidence type="ECO:0000259" key="1">
    <source>
        <dbReference type="Pfam" id="PF01494"/>
    </source>
</evidence>